<keyword evidence="2" id="KW-0472">Membrane</keyword>
<dbReference type="EMBL" id="FJOG01000008">
    <property type="protein sequence ID" value="CZR56665.1"/>
    <property type="molecule type" value="Genomic_DNA"/>
</dbReference>
<evidence type="ECO:0000313" key="3">
    <source>
        <dbReference type="EMBL" id="CZR56665.1"/>
    </source>
</evidence>
<name>A0A1L7WV57_9HELO</name>
<evidence type="ECO:0000256" key="2">
    <source>
        <dbReference type="SAM" id="Phobius"/>
    </source>
</evidence>
<evidence type="ECO:0000313" key="4">
    <source>
        <dbReference type="Proteomes" id="UP000184330"/>
    </source>
</evidence>
<feature type="compositionally biased region" description="Pro residues" evidence="1">
    <location>
        <begin position="273"/>
        <end position="283"/>
    </location>
</feature>
<gene>
    <name evidence="3" type="ORF">PAC_06554</name>
</gene>
<dbReference type="AlphaFoldDB" id="A0A1L7WV57"/>
<feature type="compositionally biased region" description="Low complexity" evidence="1">
    <location>
        <begin position="197"/>
        <end position="232"/>
    </location>
</feature>
<keyword evidence="2" id="KW-0812">Transmembrane</keyword>
<accession>A0A1L7WV57</accession>
<dbReference type="Proteomes" id="UP000184330">
    <property type="component" value="Unassembled WGS sequence"/>
</dbReference>
<sequence length="304" mass="31501">MTSVASAILTVGGTPTEFLPLATPWPSGDGCAANIYLHTPVSSPNTFLAFDPLFGASMVASARSCLPPQVTSWWNQGTSASPYIALGPTFVCPQAYSAVQTVLVATSLQQVFCCPSQYSFLVPQPNRGGVFPSQCMSTISSGQTFAFLSNQAQSDAFTATVVMSTTATVFGIPVNGFNFATGSISSSSTSAGQSATVAVTSQGTAPTTTAPPTSTGSSSQQTSSKTPSTSPSLGETVGISIAVVFSVLLVGVVAYVLWKRRKQARPKSLGPVIPNPEGRPPLSPREMPADHISKVHYVYELSEG</sequence>
<protein>
    <submittedName>
        <fullName evidence="3">Uncharacterized protein</fullName>
    </submittedName>
</protein>
<organism evidence="3 4">
    <name type="scientific">Phialocephala subalpina</name>
    <dbReference type="NCBI Taxonomy" id="576137"/>
    <lineage>
        <taxon>Eukaryota</taxon>
        <taxon>Fungi</taxon>
        <taxon>Dikarya</taxon>
        <taxon>Ascomycota</taxon>
        <taxon>Pezizomycotina</taxon>
        <taxon>Leotiomycetes</taxon>
        <taxon>Helotiales</taxon>
        <taxon>Mollisiaceae</taxon>
        <taxon>Phialocephala</taxon>
        <taxon>Phialocephala fortinii species complex</taxon>
    </lineage>
</organism>
<feature type="transmembrane region" description="Helical" evidence="2">
    <location>
        <begin position="237"/>
        <end position="258"/>
    </location>
</feature>
<feature type="region of interest" description="Disordered" evidence="1">
    <location>
        <begin position="197"/>
        <end position="233"/>
    </location>
</feature>
<evidence type="ECO:0000256" key="1">
    <source>
        <dbReference type="SAM" id="MobiDB-lite"/>
    </source>
</evidence>
<reference evidence="3 4" key="1">
    <citation type="submission" date="2016-03" db="EMBL/GenBank/DDBJ databases">
        <authorList>
            <person name="Ploux O."/>
        </authorList>
    </citation>
    <scope>NUCLEOTIDE SEQUENCE [LARGE SCALE GENOMIC DNA]</scope>
    <source>
        <strain evidence="3 4">UAMH 11012</strain>
    </source>
</reference>
<keyword evidence="4" id="KW-1185">Reference proteome</keyword>
<proteinExistence type="predicted"/>
<keyword evidence="2" id="KW-1133">Transmembrane helix</keyword>
<dbReference type="OrthoDB" id="4497263at2759"/>
<feature type="region of interest" description="Disordered" evidence="1">
    <location>
        <begin position="266"/>
        <end position="288"/>
    </location>
</feature>